<dbReference type="Pfam" id="PF05036">
    <property type="entry name" value="SPOR"/>
    <property type="match status" value="1"/>
</dbReference>
<keyword evidence="1" id="KW-0472">Membrane</keyword>
<keyword evidence="1" id="KW-1133">Transmembrane helix</keyword>
<evidence type="ECO:0000313" key="3">
    <source>
        <dbReference type="EMBL" id="SHH14822.1"/>
    </source>
</evidence>
<evidence type="ECO:0000313" key="4">
    <source>
        <dbReference type="Proteomes" id="UP000184221"/>
    </source>
</evidence>
<feature type="domain" description="SPOR" evidence="2">
    <location>
        <begin position="243"/>
        <end position="328"/>
    </location>
</feature>
<dbReference type="Gene3D" id="3.30.70.1070">
    <property type="entry name" value="Sporulation related repeat"/>
    <property type="match status" value="1"/>
</dbReference>
<dbReference type="PROSITE" id="PS51724">
    <property type="entry name" value="SPOR"/>
    <property type="match status" value="1"/>
</dbReference>
<evidence type="ECO:0000256" key="1">
    <source>
        <dbReference type="SAM" id="Phobius"/>
    </source>
</evidence>
<protein>
    <submittedName>
        <fullName evidence="3">Sporulation related domain-containing protein</fullName>
    </submittedName>
</protein>
<sequence>MADMQMTGPARGEKTSGNVASAANWLGAAMSLALVVGIAVWGYRLIMRDVSGVPVVQAIDGPMRVAPENPGGQIARHEGLAVNDVAGSGTSAKPPEQLVLAPRPLDITDEDIPVSQIGPDTSLTEAEQVALASLRQDAEEDTSSLALTDIMSADDPIRALADQIAANATPFADLDPAPDTGVFDDTATEQVAAVDQGPEIIPASIPGVARSLRPAQRPAGLQQASLAIPAAAPTGVSELSPSEIPTGTRLVQFGAYDSPEIARDQWTKLEARFGEYLEGKSRVIEEATSGGRVFYRLRAHGFADLSDSRRFCAAIVAEGTDCIPVVSR</sequence>
<evidence type="ECO:0000259" key="2">
    <source>
        <dbReference type="PROSITE" id="PS51724"/>
    </source>
</evidence>
<dbReference type="InterPro" id="IPR007730">
    <property type="entry name" value="SPOR-like_dom"/>
</dbReference>
<dbReference type="InterPro" id="IPR036680">
    <property type="entry name" value="SPOR-like_sf"/>
</dbReference>
<keyword evidence="1" id="KW-0812">Transmembrane</keyword>
<keyword evidence="4" id="KW-1185">Reference proteome</keyword>
<organism evidence="3 4">
    <name type="scientific">Marivita hallyeonensis</name>
    <dbReference type="NCBI Taxonomy" id="996342"/>
    <lineage>
        <taxon>Bacteria</taxon>
        <taxon>Pseudomonadati</taxon>
        <taxon>Pseudomonadota</taxon>
        <taxon>Alphaproteobacteria</taxon>
        <taxon>Rhodobacterales</taxon>
        <taxon>Roseobacteraceae</taxon>
        <taxon>Marivita</taxon>
    </lineage>
</organism>
<dbReference type="EMBL" id="FQXC01000002">
    <property type="protein sequence ID" value="SHH14822.1"/>
    <property type="molecule type" value="Genomic_DNA"/>
</dbReference>
<accession>A0A1M5QL28</accession>
<dbReference type="AlphaFoldDB" id="A0A1M5QL28"/>
<dbReference type="GO" id="GO:0042834">
    <property type="term" value="F:peptidoglycan binding"/>
    <property type="evidence" value="ECO:0007669"/>
    <property type="project" value="InterPro"/>
</dbReference>
<name>A0A1M5QL28_9RHOB</name>
<gene>
    <name evidence="3" type="ORF">SAMN05443551_1404</name>
</gene>
<proteinExistence type="predicted"/>
<feature type="transmembrane region" description="Helical" evidence="1">
    <location>
        <begin position="22"/>
        <end position="43"/>
    </location>
</feature>
<reference evidence="3 4" key="1">
    <citation type="submission" date="2016-11" db="EMBL/GenBank/DDBJ databases">
        <authorList>
            <person name="Jaros S."/>
            <person name="Januszkiewicz K."/>
            <person name="Wedrychowicz H."/>
        </authorList>
    </citation>
    <scope>NUCLEOTIDE SEQUENCE [LARGE SCALE GENOMIC DNA]</scope>
    <source>
        <strain evidence="3 4">DSM 29431</strain>
    </source>
</reference>
<dbReference type="STRING" id="996342.SAMN05443551_1404"/>
<dbReference type="Proteomes" id="UP000184221">
    <property type="component" value="Unassembled WGS sequence"/>
</dbReference>